<accession>A0A3S1H2W7</accession>
<keyword evidence="7" id="KW-0408">Iron</keyword>
<comment type="subcellular location">
    <subcellularLocation>
        <location evidence="1">Membrane</location>
        <topology evidence="1">Single-pass membrane protein</topology>
    </subcellularLocation>
    <subcellularLocation>
        <location evidence="12">Mitochondrion inner membrane</location>
    </subcellularLocation>
</comment>
<dbReference type="Gene3D" id="2.102.10.10">
    <property type="entry name" value="Rieske [2Fe-2S] iron-sulphur domain"/>
    <property type="match status" value="1"/>
</dbReference>
<evidence type="ECO:0000256" key="9">
    <source>
        <dbReference type="ARBA" id="ARBA00023136"/>
    </source>
</evidence>
<keyword evidence="10" id="KW-1015">Disulfide bond</keyword>
<dbReference type="GO" id="GO:0046872">
    <property type="term" value="F:metal ion binding"/>
    <property type="evidence" value="ECO:0007669"/>
    <property type="project" value="UniProtKB-KW"/>
</dbReference>
<name>A0A3S1H2W7_ELYCH</name>
<dbReference type="AlphaFoldDB" id="A0A3S1H2W7"/>
<keyword evidence="12" id="KW-0496">Mitochondrion</keyword>
<evidence type="ECO:0000259" key="13">
    <source>
        <dbReference type="PROSITE" id="PS51296"/>
    </source>
</evidence>
<evidence type="ECO:0000256" key="5">
    <source>
        <dbReference type="ARBA" id="ARBA00022723"/>
    </source>
</evidence>
<dbReference type="InterPro" id="IPR015248">
    <property type="entry name" value="UQCRFS1_N"/>
</dbReference>
<evidence type="ECO:0000256" key="1">
    <source>
        <dbReference type="ARBA" id="ARBA00004167"/>
    </source>
</evidence>
<keyword evidence="12" id="KW-0679">Respiratory chain</keyword>
<dbReference type="Pfam" id="PF02921">
    <property type="entry name" value="UCR_TM"/>
    <property type="match status" value="1"/>
</dbReference>
<dbReference type="EMBL" id="RQTK01001263">
    <property type="protein sequence ID" value="RUS71158.1"/>
    <property type="molecule type" value="Genomic_DNA"/>
</dbReference>
<evidence type="ECO:0000256" key="10">
    <source>
        <dbReference type="ARBA" id="ARBA00023157"/>
    </source>
</evidence>
<proteinExistence type="inferred from homology"/>
<dbReference type="CDD" id="cd03470">
    <property type="entry name" value="Rieske_cytochrome_bc1"/>
    <property type="match status" value="1"/>
</dbReference>
<keyword evidence="4" id="KW-0001">2Fe-2S</keyword>
<reference evidence="14 15" key="1">
    <citation type="submission" date="2019-01" db="EMBL/GenBank/DDBJ databases">
        <title>A draft genome assembly of the solar-powered sea slug Elysia chlorotica.</title>
        <authorList>
            <person name="Cai H."/>
            <person name="Li Q."/>
            <person name="Fang X."/>
            <person name="Li J."/>
            <person name="Curtis N.E."/>
            <person name="Altenburger A."/>
            <person name="Shibata T."/>
            <person name="Feng M."/>
            <person name="Maeda T."/>
            <person name="Schwartz J.A."/>
            <person name="Shigenobu S."/>
            <person name="Lundholm N."/>
            <person name="Nishiyama T."/>
            <person name="Yang H."/>
            <person name="Hasebe M."/>
            <person name="Li S."/>
            <person name="Pierce S.K."/>
            <person name="Wang J."/>
        </authorList>
    </citation>
    <scope>NUCLEOTIDE SEQUENCE [LARGE SCALE GENOMIC DNA]</scope>
    <source>
        <strain evidence="14">EC2010</strain>
        <tissue evidence="14">Whole organism of an adult</tissue>
    </source>
</reference>
<sequence length="269" mass="28844">MIMLPKSPLIQAVSRAVSRGTPASSVLPDVTPAPKVVVDTPPKKLTSYSLSLSTPNSALTSSCSLAGNSQVRWAHTDLKVPDFSDYRRDQVKSSSANAVESDGIRKMTSYLLVGAGAVAATYTAKAVVRGIVGNLSPAADVVALAKVEVKLSDIPEGRSMKMKWRGKPLFIRHRTDEEIDAEAQVDISTLRHPETDLDRAKNPKFLILIGVCTHLGCVPIADAGDFGGYYCPCHGSHYDGSGRIRKGPAPFNLEVPPYEFLDENVVVVG</sequence>
<keyword evidence="15" id="KW-1185">Reference proteome</keyword>
<dbReference type="InterPro" id="IPR037008">
    <property type="entry name" value="bc1_Rieske_TM_sf"/>
</dbReference>
<dbReference type="InterPro" id="IPR017941">
    <property type="entry name" value="Rieske_2Fe-2S"/>
</dbReference>
<evidence type="ECO:0000313" key="15">
    <source>
        <dbReference type="Proteomes" id="UP000271974"/>
    </source>
</evidence>
<dbReference type="SUPFAM" id="SSF81502">
    <property type="entry name" value="ISP transmembrane anchor"/>
    <property type="match status" value="1"/>
</dbReference>
<keyword evidence="11" id="KW-0249">Electron transport</keyword>
<dbReference type="GO" id="GO:0005743">
    <property type="term" value="C:mitochondrial inner membrane"/>
    <property type="evidence" value="ECO:0007669"/>
    <property type="project" value="UniProtKB-SubCell"/>
</dbReference>
<keyword evidence="3" id="KW-0812">Transmembrane</keyword>
<dbReference type="InterPro" id="IPR006317">
    <property type="entry name" value="Ubiquinol_cyt_c_Rdtase_Fe-S-su"/>
</dbReference>
<dbReference type="InterPro" id="IPR004192">
    <property type="entry name" value="Rieske_TM"/>
</dbReference>
<evidence type="ECO:0000256" key="7">
    <source>
        <dbReference type="ARBA" id="ARBA00023004"/>
    </source>
</evidence>
<dbReference type="SUPFAM" id="SSF50022">
    <property type="entry name" value="ISP domain"/>
    <property type="match status" value="1"/>
</dbReference>
<evidence type="ECO:0000256" key="2">
    <source>
        <dbReference type="ARBA" id="ARBA00010651"/>
    </source>
</evidence>
<keyword evidence="11" id="KW-0813">Transport</keyword>
<evidence type="ECO:0000313" key="14">
    <source>
        <dbReference type="EMBL" id="RUS71158.1"/>
    </source>
</evidence>
<comment type="caution">
    <text evidence="14">The sequence shown here is derived from an EMBL/GenBank/DDBJ whole genome shotgun (WGS) entry which is preliminary data.</text>
</comment>
<evidence type="ECO:0000256" key="3">
    <source>
        <dbReference type="ARBA" id="ARBA00022692"/>
    </source>
</evidence>
<comment type="catalytic activity">
    <reaction evidence="11">
        <text>a quinol + 2 Fe(III)-[cytochrome c](out) = a quinone + 2 Fe(II)-[cytochrome c](out) + 2 H(+)(out)</text>
        <dbReference type="Rhea" id="RHEA:11484"/>
        <dbReference type="Rhea" id="RHEA-COMP:10350"/>
        <dbReference type="Rhea" id="RHEA-COMP:14399"/>
        <dbReference type="ChEBI" id="CHEBI:15378"/>
        <dbReference type="ChEBI" id="CHEBI:24646"/>
        <dbReference type="ChEBI" id="CHEBI:29033"/>
        <dbReference type="ChEBI" id="CHEBI:29034"/>
        <dbReference type="ChEBI" id="CHEBI:132124"/>
        <dbReference type="EC" id="7.1.1.8"/>
    </reaction>
</comment>
<evidence type="ECO:0000256" key="11">
    <source>
        <dbReference type="RuleBase" id="RU004494"/>
    </source>
</evidence>
<evidence type="ECO:0000256" key="8">
    <source>
        <dbReference type="ARBA" id="ARBA00023014"/>
    </source>
</evidence>
<keyword evidence="8" id="KW-0411">Iron-sulfur</keyword>
<comment type="cofactor">
    <cofactor evidence="11">
        <name>[2Fe-2S] cluster</name>
        <dbReference type="ChEBI" id="CHEBI:190135"/>
    </cofactor>
    <text evidence="11">Binds 1 [2Fe-2S] cluster per subunit.</text>
</comment>
<dbReference type="Proteomes" id="UP000271974">
    <property type="component" value="Unassembled WGS sequence"/>
</dbReference>
<dbReference type="EC" id="7.1.1.8" evidence="11"/>
<organism evidence="14 15">
    <name type="scientific">Elysia chlorotica</name>
    <name type="common">Eastern emerald elysia</name>
    <name type="synonym">Sea slug</name>
    <dbReference type="NCBI Taxonomy" id="188477"/>
    <lineage>
        <taxon>Eukaryota</taxon>
        <taxon>Metazoa</taxon>
        <taxon>Spiralia</taxon>
        <taxon>Lophotrochozoa</taxon>
        <taxon>Mollusca</taxon>
        <taxon>Gastropoda</taxon>
        <taxon>Heterobranchia</taxon>
        <taxon>Euthyneura</taxon>
        <taxon>Panpulmonata</taxon>
        <taxon>Sacoglossa</taxon>
        <taxon>Placobranchoidea</taxon>
        <taxon>Plakobranchidae</taxon>
        <taxon>Elysia</taxon>
    </lineage>
</organism>
<keyword evidence="5" id="KW-0479">Metal-binding</keyword>
<dbReference type="PROSITE" id="PS51296">
    <property type="entry name" value="RIESKE"/>
    <property type="match status" value="1"/>
</dbReference>
<dbReference type="STRING" id="188477.A0A3S1H2W7"/>
<evidence type="ECO:0000256" key="4">
    <source>
        <dbReference type="ARBA" id="ARBA00022714"/>
    </source>
</evidence>
<dbReference type="PANTHER" id="PTHR10134">
    <property type="entry name" value="CYTOCHROME B-C1 COMPLEX SUBUNIT RIESKE, MITOCHONDRIAL"/>
    <property type="match status" value="1"/>
</dbReference>
<dbReference type="InterPro" id="IPR014349">
    <property type="entry name" value="Rieske_Fe-S_prot"/>
</dbReference>
<dbReference type="InterPro" id="IPR005805">
    <property type="entry name" value="Rieske_Fe-S_prot_C"/>
</dbReference>
<dbReference type="Pfam" id="PF09165">
    <property type="entry name" value="Ubiq-Cytc-red_N"/>
    <property type="match status" value="1"/>
</dbReference>
<keyword evidence="9" id="KW-0472">Membrane</keyword>
<dbReference type="FunFam" id="2.102.10.10:FF:000001">
    <property type="entry name" value="Cytochrome b-c1 complex subunit Rieske, mitochondrial"/>
    <property type="match status" value="1"/>
</dbReference>
<dbReference type="PRINTS" id="PR00162">
    <property type="entry name" value="RIESKE"/>
</dbReference>
<gene>
    <name evidence="14" type="ORF">EGW08_021084</name>
</gene>
<dbReference type="OrthoDB" id="1637982at2759"/>
<evidence type="ECO:0000256" key="6">
    <source>
        <dbReference type="ARBA" id="ARBA00022989"/>
    </source>
</evidence>
<evidence type="ECO:0000256" key="12">
    <source>
        <dbReference type="RuleBase" id="RU004495"/>
    </source>
</evidence>
<protein>
    <recommendedName>
        <fullName evidence="11">Cytochrome b-c1 complex subunit Rieske, mitochondrial</fullName>
        <ecNumber evidence="11">7.1.1.8</ecNumber>
    </recommendedName>
</protein>
<dbReference type="NCBIfam" id="TIGR01416">
    <property type="entry name" value="Rieske_proteo"/>
    <property type="match status" value="1"/>
</dbReference>
<feature type="domain" description="Rieske" evidence="13">
    <location>
        <begin position="169"/>
        <end position="267"/>
    </location>
</feature>
<dbReference type="GO" id="GO:0051537">
    <property type="term" value="F:2 iron, 2 sulfur cluster binding"/>
    <property type="evidence" value="ECO:0007669"/>
    <property type="project" value="UniProtKB-KW"/>
</dbReference>
<dbReference type="Gene3D" id="1.20.5.270">
    <property type="entry name" value="Ubiquinol cytochrome reductase, transmembrane domain"/>
    <property type="match status" value="1"/>
</dbReference>
<comment type="similarity">
    <text evidence="2">Belongs to the Rieske iron-sulfur protein family.</text>
</comment>
<dbReference type="GO" id="GO:0008121">
    <property type="term" value="F:quinol-cytochrome-c reductase activity"/>
    <property type="evidence" value="ECO:0007669"/>
    <property type="project" value="UniProtKB-EC"/>
</dbReference>
<keyword evidence="6" id="KW-1133">Transmembrane helix</keyword>
<comment type="miscellaneous">
    <text evidence="11">The Rieske protein is a high potential 2Fe-2S protein.</text>
</comment>
<dbReference type="Pfam" id="PF00355">
    <property type="entry name" value="Rieske"/>
    <property type="match status" value="1"/>
</dbReference>
<dbReference type="InterPro" id="IPR036922">
    <property type="entry name" value="Rieske_2Fe-2S_sf"/>
</dbReference>